<feature type="transmembrane region" description="Helical" evidence="1">
    <location>
        <begin position="16"/>
        <end position="39"/>
    </location>
</feature>
<keyword evidence="3" id="KW-1185">Reference proteome</keyword>
<evidence type="ECO:0000256" key="1">
    <source>
        <dbReference type="SAM" id="Phobius"/>
    </source>
</evidence>
<keyword evidence="1" id="KW-0812">Transmembrane</keyword>
<dbReference type="RefSeq" id="WP_246338627.1">
    <property type="nucleotide sequence ID" value="NZ_JACCFK010000001.1"/>
</dbReference>
<organism evidence="2 3">
    <name type="scientific">Amycolatopsis endophytica</name>
    <dbReference type="NCBI Taxonomy" id="860233"/>
    <lineage>
        <taxon>Bacteria</taxon>
        <taxon>Bacillati</taxon>
        <taxon>Actinomycetota</taxon>
        <taxon>Actinomycetes</taxon>
        <taxon>Pseudonocardiales</taxon>
        <taxon>Pseudonocardiaceae</taxon>
        <taxon>Amycolatopsis</taxon>
    </lineage>
</organism>
<name>A0A853BAS1_9PSEU</name>
<gene>
    <name evidence="2" type="ORF">HNR02_004829</name>
</gene>
<comment type="caution">
    <text evidence="2">The sequence shown here is derived from an EMBL/GenBank/DDBJ whole genome shotgun (WGS) entry which is preliminary data.</text>
</comment>
<keyword evidence="1" id="KW-0472">Membrane</keyword>
<evidence type="ECO:0000313" key="3">
    <source>
        <dbReference type="Proteomes" id="UP000549616"/>
    </source>
</evidence>
<sequence>MFGALITPDRLGHLSAGGWVLAVLAILLVRPVAMLLSLLGTRLSGRERATAAWCGQPEAATRDVAGERTKEAR</sequence>
<evidence type="ECO:0000313" key="2">
    <source>
        <dbReference type="EMBL" id="NYI91506.1"/>
    </source>
</evidence>
<accession>A0A853BAS1</accession>
<dbReference type="Proteomes" id="UP000549616">
    <property type="component" value="Unassembled WGS sequence"/>
</dbReference>
<keyword evidence="1" id="KW-1133">Transmembrane helix</keyword>
<protein>
    <submittedName>
        <fullName evidence="2">NhaP-type Na+/H+ and K+/H+ antiporter</fullName>
    </submittedName>
</protein>
<reference evidence="2 3" key="1">
    <citation type="submission" date="2020-07" db="EMBL/GenBank/DDBJ databases">
        <title>Sequencing the genomes of 1000 actinobacteria strains.</title>
        <authorList>
            <person name="Klenk H.-P."/>
        </authorList>
    </citation>
    <scope>NUCLEOTIDE SEQUENCE [LARGE SCALE GENOMIC DNA]</scope>
    <source>
        <strain evidence="2 3">DSM 104006</strain>
    </source>
</reference>
<proteinExistence type="predicted"/>
<dbReference type="AlphaFoldDB" id="A0A853BAS1"/>
<dbReference type="EMBL" id="JACCFK010000001">
    <property type="protein sequence ID" value="NYI91506.1"/>
    <property type="molecule type" value="Genomic_DNA"/>
</dbReference>